<dbReference type="EMBL" id="SRLO01000226">
    <property type="protein sequence ID" value="TNN65998.1"/>
    <property type="molecule type" value="Genomic_DNA"/>
</dbReference>
<proteinExistence type="predicted"/>
<name>A0A4Z2HJK8_9TELE</name>
<comment type="caution">
    <text evidence="2">The sequence shown here is derived from an EMBL/GenBank/DDBJ whole genome shotgun (WGS) entry which is preliminary data.</text>
</comment>
<organism evidence="2 3">
    <name type="scientific">Liparis tanakae</name>
    <name type="common">Tanaka's snailfish</name>
    <dbReference type="NCBI Taxonomy" id="230148"/>
    <lineage>
        <taxon>Eukaryota</taxon>
        <taxon>Metazoa</taxon>
        <taxon>Chordata</taxon>
        <taxon>Craniata</taxon>
        <taxon>Vertebrata</taxon>
        <taxon>Euteleostomi</taxon>
        <taxon>Actinopterygii</taxon>
        <taxon>Neopterygii</taxon>
        <taxon>Teleostei</taxon>
        <taxon>Neoteleostei</taxon>
        <taxon>Acanthomorphata</taxon>
        <taxon>Eupercaria</taxon>
        <taxon>Perciformes</taxon>
        <taxon>Cottioidei</taxon>
        <taxon>Cottales</taxon>
        <taxon>Liparidae</taxon>
        <taxon>Liparis</taxon>
    </lineage>
</organism>
<feature type="compositionally biased region" description="Basic residues" evidence="1">
    <location>
        <begin position="33"/>
        <end position="46"/>
    </location>
</feature>
<dbReference type="Proteomes" id="UP000314294">
    <property type="component" value="Unassembled WGS sequence"/>
</dbReference>
<reference evidence="2 3" key="1">
    <citation type="submission" date="2019-03" db="EMBL/GenBank/DDBJ databases">
        <title>First draft genome of Liparis tanakae, snailfish: a comprehensive survey of snailfish specific genes.</title>
        <authorList>
            <person name="Kim W."/>
            <person name="Song I."/>
            <person name="Jeong J.-H."/>
            <person name="Kim D."/>
            <person name="Kim S."/>
            <person name="Ryu S."/>
            <person name="Song J.Y."/>
            <person name="Lee S.K."/>
        </authorList>
    </citation>
    <scope>NUCLEOTIDE SEQUENCE [LARGE SCALE GENOMIC DNA]</scope>
    <source>
        <tissue evidence="2">Muscle</tissue>
    </source>
</reference>
<protein>
    <submittedName>
        <fullName evidence="2">Uncharacterized protein</fullName>
    </submittedName>
</protein>
<evidence type="ECO:0000313" key="2">
    <source>
        <dbReference type="EMBL" id="TNN65998.1"/>
    </source>
</evidence>
<sequence length="183" mass="20187">MPQVEPKPLTPGSVRIQSPRTRSGPPVASPASPKKKGEKKKKKKKNAFTAPRSRPNACETAPKPQGGGRRRHEPNAGHSPLTVWAHNIRLAGHNTQTNASRKLHFISRQHEPRCSHRGEIKRSPEFCCERLAFCRSYALAAALTRPRPGVRGQEGVTSEVFMMTLARISCAWLAAADAGEFWP</sequence>
<feature type="region of interest" description="Disordered" evidence="1">
    <location>
        <begin position="1"/>
        <end position="79"/>
    </location>
</feature>
<evidence type="ECO:0000256" key="1">
    <source>
        <dbReference type="SAM" id="MobiDB-lite"/>
    </source>
</evidence>
<accession>A0A4Z2HJK8</accession>
<evidence type="ECO:0000313" key="3">
    <source>
        <dbReference type="Proteomes" id="UP000314294"/>
    </source>
</evidence>
<keyword evidence="3" id="KW-1185">Reference proteome</keyword>
<feature type="compositionally biased region" description="Low complexity" evidence="1">
    <location>
        <begin position="23"/>
        <end position="32"/>
    </location>
</feature>
<dbReference type="OrthoDB" id="4430588at2759"/>
<dbReference type="AlphaFoldDB" id="A0A4Z2HJK8"/>
<gene>
    <name evidence="2" type="ORF">EYF80_023754</name>
</gene>